<dbReference type="SUPFAM" id="SSF55469">
    <property type="entry name" value="FMN-dependent nitroreductase-like"/>
    <property type="match status" value="2"/>
</dbReference>
<name>A0A542DDY9_AMYCI</name>
<accession>A0A542DDY9</accession>
<dbReference type="InterPro" id="IPR050627">
    <property type="entry name" value="Nitroreductase/BluB"/>
</dbReference>
<dbReference type="NCBIfam" id="NF047509">
    <property type="entry name" value="Rv3131_FMN_oxido"/>
    <property type="match status" value="1"/>
</dbReference>
<evidence type="ECO:0000259" key="2">
    <source>
        <dbReference type="Pfam" id="PF00881"/>
    </source>
</evidence>
<evidence type="ECO:0000313" key="4">
    <source>
        <dbReference type="Proteomes" id="UP000320876"/>
    </source>
</evidence>
<evidence type="ECO:0000256" key="1">
    <source>
        <dbReference type="SAM" id="MobiDB-lite"/>
    </source>
</evidence>
<organism evidence="3 4">
    <name type="scientific">Amycolatopsis cihanbeyliensis</name>
    <dbReference type="NCBI Taxonomy" id="1128664"/>
    <lineage>
        <taxon>Bacteria</taxon>
        <taxon>Bacillati</taxon>
        <taxon>Actinomycetota</taxon>
        <taxon>Actinomycetes</taxon>
        <taxon>Pseudonocardiales</taxon>
        <taxon>Pseudonocardiaceae</taxon>
        <taxon>Amycolatopsis</taxon>
    </lineage>
</organism>
<protein>
    <recommendedName>
        <fullName evidence="2">Nitroreductase domain-containing protein</fullName>
    </recommendedName>
</protein>
<dbReference type="Proteomes" id="UP000320876">
    <property type="component" value="Unassembled WGS sequence"/>
</dbReference>
<proteinExistence type="predicted"/>
<feature type="region of interest" description="Disordered" evidence="1">
    <location>
        <begin position="291"/>
        <end position="312"/>
    </location>
</feature>
<dbReference type="PANTHER" id="PTHR23026:SF123">
    <property type="entry name" value="NAD(P)H NITROREDUCTASE RV3131-RELATED"/>
    <property type="match status" value="1"/>
</dbReference>
<dbReference type="RefSeq" id="WP_141996128.1">
    <property type="nucleotide sequence ID" value="NZ_VFML01000001.1"/>
</dbReference>
<reference evidence="3 4" key="1">
    <citation type="submission" date="2019-06" db="EMBL/GenBank/DDBJ databases">
        <title>Sequencing the genomes of 1000 actinobacteria strains.</title>
        <authorList>
            <person name="Klenk H.-P."/>
        </authorList>
    </citation>
    <scope>NUCLEOTIDE SEQUENCE [LARGE SCALE GENOMIC DNA]</scope>
    <source>
        <strain evidence="3 4">DSM 45679</strain>
    </source>
</reference>
<evidence type="ECO:0000313" key="3">
    <source>
        <dbReference type="EMBL" id="TQJ01297.1"/>
    </source>
</evidence>
<gene>
    <name evidence="3" type="ORF">FB471_0971</name>
</gene>
<keyword evidence="4" id="KW-1185">Reference proteome</keyword>
<dbReference type="InterPro" id="IPR000415">
    <property type="entry name" value="Nitroreductase-like"/>
</dbReference>
<dbReference type="GO" id="GO:0016491">
    <property type="term" value="F:oxidoreductase activity"/>
    <property type="evidence" value="ECO:0007669"/>
    <property type="project" value="InterPro"/>
</dbReference>
<feature type="domain" description="Nitroreductase" evidence="2">
    <location>
        <begin position="228"/>
        <end position="292"/>
    </location>
</feature>
<dbReference type="Gene3D" id="3.40.109.10">
    <property type="entry name" value="NADH Oxidase"/>
    <property type="match status" value="1"/>
</dbReference>
<dbReference type="InterPro" id="IPR029479">
    <property type="entry name" value="Nitroreductase"/>
</dbReference>
<dbReference type="PANTHER" id="PTHR23026">
    <property type="entry name" value="NADPH NITROREDUCTASE"/>
    <property type="match status" value="1"/>
</dbReference>
<sequence>MIFSTAEVGALVRAVGKAPSVHNTQPWTVDVRTDVADLYERPVSLPRHDPGGRDRLLSCGAALTNLELAIRALGWDTETVLLPEDARPDLLASVRTRGGRAATGEEVGKYATIFQRRSHRAPFGLRAVRPGLLRALVASTDVPGVRTRVVDARTEASAVADLLGYAAAVYRDDRAYQRELAAWSSGFPHPPSADSTLPWAGLVRRDTRLPDEITLADRISRERLLILTTGGDDRRDQLVAGVAMQHLWLAAVGAGLVASVLTQPLHLSEVRAGLAERLGLEGHPQLILRAGYPTHPDRTSSPLPAATARPHR</sequence>
<dbReference type="AlphaFoldDB" id="A0A542DDY9"/>
<dbReference type="OrthoDB" id="8156917at2"/>
<dbReference type="EMBL" id="VFML01000001">
    <property type="protein sequence ID" value="TQJ01297.1"/>
    <property type="molecule type" value="Genomic_DNA"/>
</dbReference>
<dbReference type="Pfam" id="PF00881">
    <property type="entry name" value="Nitroreductase"/>
    <property type="match status" value="1"/>
</dbReference>
<comment type="caution">
    <text evidence="3">The sequence shown here is derived from an EMBL/GenBank/DDBJ whole genome shotgun (WGS) entry which is preliminary data.</text>
</comment>